<keyword evidence="2" id="KW-1185">Reference proteome</keyword>
<comment type="caution">
    <text evidence="1">The sequence shown here is derived from an EMBL/GenBank/DDBJ whole genome shotgun (WGS) entry which is preliminary data.</text>
</comment>
<evidence type="ECO:0000313" key="1">
    <source>
        <dbReference type="EMBL" id="KAJ7219245.1"/>
    </source>
</evidence>
<dbReference type="EMBL" id="JARJCW010000011">
    <property type="protein sequence ID" value="KAJ7219245.1"/>
    <property type="molecule type" value="Genomic_DNA"/>
</dbReference>
<protein>
    <submittedName>
        <fullName evidence="1">Uncharacterized protein</fullName>
    </submittedName>
</protein>
<accession>A0AAD6VQV9</accession>
<evidence type="ECO:0000313" key="2">
    <source>
        <dbReference type="Proteomes" id="UP001219525"/>
    </source>
</evidence>
<sequence length="77" mass="9174">SAMCRWRQVQHHYTDCPHFVELPDEEIKCDSTECKFSPCHPDDCTGSSCRRTCWQYRQFPEQHNRTFRGKCSRCTEG</sequence>
<dbReference type="AlphaFoldDB" id="A0AAD6VQV9"/>
<proteinExistence type="predicted"/>
<feature type="non-terminal residue" evidence="1">
    <location>
        <position position="1"/>
    </location>
</feature>
<reference evidence="1" key="1">
    <citation type="submission" date="2023-03" db="EMBL/GenBank/DDBJ databases">
        <title>Massive genome expansion in bonnet fungi (Mycena s.s.) driven by repeated elements and novel gene families across ecological guilds.</title>
        <authorList>
            <consortium name="Lawrence Berkeley National Laboratory"/>
            <person name="Harder C.B."/>
            <person name="Miyauchi S."/>
            <person name="Viragh M."/>
            <person name="Kuo A."/>
            <person name="Thoen E."/>
            <person name="Andreopoulos B."/>
            <person name="Lu D."/>
            <person name="Skrede I."/>
            <person name="Drula E."/>
            <person name="Henrissat B."/>
            <person name="Morin E."/>
            <person name="Kohler A."/>
            <person name="Barry K."/>
            <person name="LaButti K."/>
            <person name="Morin E."/>
            <person name="Salamov A."/>
            <person name="Lipzen A."/>
            <person name="Mereny Z."/>
            <person name="Hegedus B."/>
            <person name="Baldrian P."/>
            <person name="Stursova M."/>
            <person name="Weitz H."/>
            <person name="Taylor A."/>
            <person name="Grigoriev I.V."/>
            <person name="Nagy L.G."/>
            <person name="Martin F."/>
            <person name="Kauserud H."/>
        </authorList>
    </citation>
    <scope>NUCLEOTIDE SEQUENCE</scope>
    <source>
        <strain evidence="1">9144</strain>
    </source>
</reference>
<dbReference type="Proteomes" id="UP001219525">
    <property type="component" value="Unassembled WGS sequence"/>
</dbReference>
<gene>
    <name evidence="1" type="ORF">GGX14DRAFT_435284</name>
</gene>
<organism evidence="1 2">
    <name type="scientific">Mycena pura</name>
    <dbReference type="NCBI Taxonomy" id="153505"/>
    <lineage>
        <taxon>Eukaryota</taxon>
        <taxon>Fungi</taxon>
        <taxon>Dikarya</taxon>
        <taxon>Basidiomycota</taxon>
        <taxon>Agaricomycotina</taxon>
        <taxon>Agaricomycetes</taxon>
        <taxon>Agaricomycetidae</taxon>
        <taxon>Agaricales</taxon>
        <taxon>Marasmiineae</taxon>
        <taxon>Mycenaceae</taxon>
        <taxon>Mycena</taxon>
    </lineage>
</organism>
<name>A0AAD6VQV9_9AGAR</name>
<feature type="non-terminal residue" evidence="1">
    <location>
        <position position="77"/>
    </location>
</feature>